<gene>
    <name evidence="1" type="ORF">HMPREF9098_1098</name>
</gene>
<evidence type="ECO:0000313" key="2">
    <source>
        <dbReference type="Proteomes" id="UP000004088"/>
    </source>
</evidence>
<keyword evidence="2" id="KW-1185">Reference proteome</keyword>
<evidence type="ECO:0000313" key="1">
    <source>
        <dbReference type="EMBL" id="EGC17772.1"/>
    </source>
</evidence>
<accession>F0EZ14</accession>
<reference evidence="1 2" key="1">
    <citation type="submission" date="2011-01" db="EMBL/GenBank/DDBJ databases">
        <authorList>
            <person name="Muzny D."/>
            <person name="Qin X."/>
            <person name="Deng J."/>
            <person name="Jiang H."/>
            <person name="Liu Y."/>
            <person name="Qu J."/>
            <person name="Song X.-Z."/>
            <person name="Zhang L."/>
            <person name="Thornton R."/>
            <person name="Coyle M."/>
            <person name="Francisco L."/>
            <person name="Jackson L."/>
            <person name="Javaid M."/>
            <person name="Korchina V."/>
            <person name="Kovar C."/>
            <person name="Mata R."/>
            <person name="Mathew T."/>
            <person name="Ngo R."/>
            <person name="Nguyen L."/>
            <person name="Nguyen N."/>
            <person name="Okwuonu G."/>
            <person name="Ongeri F."/>
            <person name="Pham C."/>
            <person name="Simmons D."/>
            <person name="Wilczek-Boney K."/>
            <person name="Hale W."/>
            <person name="Jakkamsetti A."/>
            <person name="Pham P."/>
            <person name="Ruth R."/>
            <person name="San Lucas F."/>
            <person name="Warren J."/>
            <person name="Zhang J."/>
            <person name="Zhao Z."/>
            <person name="Zhou C."/>
            <person name="Zhu D."/>
            <person name="Lee S."/>
            <person name="Bess C."/>
            <person name="Blankenburg K."/>
            <person name="Forbes L."/>
            <person name="Fu Q."/>
            <person name="Gubbala S."/>
            <person name="Hirani K."/>
            <person name="Jayaseelan J.C."/>
            <person name="Lara F."/>
            <person name="Munidasa M."/>
            <person name="Palculict T."/>
            <person name="Patil S."/>
            <person name="Pu L.-L."/>
            <person name="Saada N."/>
            <person name="Tang L."/>
            <person name="Weissenberger G."/>
            <person name="Zhu Y."/>
            <person name="Hemphill L."/>
            <person name="Shang Y."/>
            <person name="Youmans B."/>
            <person name="Ayvaz T."/>
            <person name="Ross M."/>
            <person name="Santibanez J."/>
            <person name="Aqrawi P."/>
            <person name="Gross S."/>
            <person name="Joshi V."/>
            <person name="Fowler G."/>
            <person name="Nazareth L."/>
            <person name="Reid J."/>
            <person name="Worley K."/>
            <person name="Petrosino J."/>
            <person name="Highlander S."/>
            <person name="Gibbs R."/>
        </authorList>
    </citation>
    <scope>NUCLEOTIDE SEQUENCE [LARGE SCALE GENOMIC DNA]</scope>
    <source>
        <strain evidence="1 2">ATCC 33394</strain>
    </source>
</reference>
<protein>
    <submittedName>
        <fullName evidence="1">Uncharacterized protein</fullName>
    </submittedName>
</protein>
<dbReference type="EMBL" id="AEWV01000015">
    <property type="protein sequence ID" value="EGC17772.1"/>
    <property type="molecule type" value="Genomic_DNA"/>
</dbReference>
<proteinExistence type="predicted"/>
<name>F0EZ14_9NEIS</name>
<sequence length="107" mass="11371">MMGVSASSPEAAQKAIASEIAKAEQTAAAEDAAEAKRESDIVAKAKAEIPNIKLHAACDELKAKMIACTKDEVDAEAHLKDLRVIAEEPADEQADSCKEELANFKCE</sequence>
<dbReference type="AlphaFoldDB" id="F0EZ14"/>
<comment type="caution">
    <text evidence="1">The sequence shown here is derived from an EMBL/GenBank/DDBJ whole genome shotgun (WGS) entry which is preliminary data.</text>
</comment>
<organism evidence="1 2">
    <name type="scientific">Kingella denitrificans ATCC 33394</name>
    <dbReference type="NCBI Taxonomy" id="888741"/>
    <lineage>
        <taxon>Bacteria</taxon>
        <taxon>Pseudomonadati</taxon>
        <taxon>Pseudomonadota</taxon>
        <taxon>Betaproteobacteria</taxon>
        <taxon>Neisseriales</taxon>
        <taxon>Neisseriaceae</taxon>
        <taxon>Kingella</taxon>
    </lineage>
</organism>
<dbReference type="Proteomes" id="UP000004088">
    <property type="component" value="Unassembled WGS sequence"/>
</dbReference>
<dbReference type="HOGENOM" id="CLU_2206494_0_0_4"/>